<feature type="domain" description="Carboxylesterase type B" evidence="4">
    <location>
        <begin position="156"/>
        <end position="647"/>
    </location>
</feature>
<keyword evidence="6" id="KW-1185">Reference proteome</keyword>
<protein>
    <recommendedName>
        <fullName evidence="3">Carboxylic ester hydrolase</fullName>
        <ecNumber evidence="3">3.1.1.-</ecNumber>
    </recommendedName>
</protein>
<dbReference type="EMBL" id="KZ678133">
    <property type="protein sequence ID" value="PSN69306.1"/>
    <property type="molecule type" value="Genomic_DNA"/>
</dbReference>
<dbReference type="InterPro" id="IPR019826">
    <property type="entry name" value="Carboxylesterase_B_AS"/>
</dbReference>
<dbReference type="GO" id="GO:0004104">
    <property type="term" value="F:cholinesterase activity"/>
    <property type="evidence" value="ECO:0007669"/>
    <property type="project" value="InterPro"/>
</dbReference>
<dbReference type="Gene3D" id="3.40.50.1820">
    <property type="entry name" value="alpha/beta hydrolase"/>
    <property type="match status" value="1"/>
</dbReference>
<evidence type="ECO:0000256" key="3">
    <source>
        <dbReference type="RuleBase" id="RU361235"/>
    </source>
</evidence>
<feature type="chain" id="PRO_5015374305" description="Carboxylic ester hydrolase" evidence="3">
    <location>
        <begin position="18"/>
        <end position="667"/>
    </location>
</feature>
<dbReference type="PANTHER" id="PTHR43142:SF3">
    <property type="entry name" value="PUTATIVE (AFU_ORTHOLOGUE AFUA_3G09070)-RELATED"/>
    <property type="match status" value="1"/>
</dbReference>
<dbReference type="InterPro" id="IPR002018">
    <property type="entry name" value="CarbesteraseB"/>
</dbReference>
<reference evidence="5 6" key="1">
    <citation type="journal article" date="2018" name="Front. Microbiol.">
        <title>Genome-Wide Analysis of Corynespora cassiicola Leaf Fall Disease Putative Effectors.</title>
        <authorList>
            <person name="Lopez D."/>
            <person name="Ribeiro S."/>
            <person name="Label P."/>
            <person name="Fumanal B."/>
            <person name="Venisse J.S."/>
            <person name="Kohler A."/>
            <person name="de Oliveira R.R."/>
            <person name="Labutti K."/>
            <person name="Lipzen A."/>
            <person name="Lail K."/>
            <person name="Bauer D."/>
            <person name="Ohm R.A."/>
            <person name="Barry K.W."/>
            <person name="Spatafora J."/>
            <person name="Grigoriev I.V."/>
            <person name="Martin F.M."/>
            <person name="Pujade-Renaud V."/>
        </authorList>
    </citation>
    <scope>NUCLEOTIDE SEQUENCE [LARGE SCALE GENOMIC DNA]</scope>
    <source>
        <strain evidence="5 6">Philippines</strain>
    </source>
</reference>
<gene>
    <name evidence="5" type="ORF">BS50DRAFT_599583</name>
</gene>
<name>A0A2T2NVJ9_CORCC</name>
<dbReference type="AlphaFoldDB" id="A0A2T2NVJ9"/>
<keyword evidence="3" id="KW-0732">Signal</keyword>
<feature type="signal peptide" evidence="3">
    <location>
        <begin position="1"/>
        <end position="17"/>
    </location>
</feature>
<keyword evidence="2 3" id="KW-0378">Hydrolase</keyword>
<evidence type="ECO:0000313" key="5">
    <source>
        <dbReference type="EMBL" id="PSN69306.1"/>
    </source>
</evidence>
<evidence type="ECO:0000259" key="4">
    <source>
        <dbReference type="Pfam" id="PF00135"/>
    </source>
</evidence>
<dbReference type="SUPFAM" id="SSF53474">
    <property type="entry name" value="alpha/beta-Hydrolases"/>
    <property type="match status" value="1"/>
</dbReference>
<dbReference type="EC" id="3.1.1.-" evidence="3"/>
<dbReference type="Proteomes" id="UP000240883">
    <property type="component" value="Unassembled WGS sequence"/>
</dbReference>
<organism evidence="5 6">
    <name type="scientific">Corynespora cassiicola Philippines</name>
    <dbReference type="NCBI Taxonomy" id="1448308"/>
    <lineage>
        <taxon>Eukaryota</taxon>
        <taxon>Fungi</taxon>
        <taxon>Dikarya</taxon>
        <taxon>Ascomycota</taxon>
        <taxon>Pezizomycotina</taxon>
        <taxon>Dothideomycetes</taxon>
        <taxon>Pleosporomycetidae</taxon>
        <taxon>Pleosporales</taxon>
        <taxon>Corynesporascaceae</taxon>
        <taxon>Corynespora</taxon>
    </lineage>
</organism>
<comment type="similarity">
    <text evidence="1 3">Belongs to the type-B carboxylesterase/lipase family.</text>
</comment>
<evidence type="ECO:0000313" key="6">
    <source>
        <dbReference type="Proteomes" id="UP000240883"/>
    </source>
</evidence>
<dbReference type="InterPro" id="IPR000997">
    <property type="entry name" value="Cholinesterase"/>
</dbReference>
<evidence type="ECO:0000256" key="2">
    <source>
        <dbReference type="ARBA" id="ARBA00022801"/>
    </source>
</evidence>
<sequence length="667" mass="72075">MAAMSALLFLLPGVAFAAPSPQSIGSDLTILTHNDLYGNTSTRQAATIVLDARRPHSVAQSSCVALGEELWNLGNASQGLDFLRYLDHGKPTDDIGVYWVGGGSGCKAITTHGEVQPVPCDTRLPALCSQNDASLKWQTAVRTGNTTIVGYRDRLSFRFLGLKYASQPVRFSHSRYLPPSGGNISALKYGATCVQAWCSEPECSEDCLSLNIWTPYLPVSKSSSSKKKAVMLWIHGGGFTSGSGTDTTFDGGNIASRGDVVVVTINYRLSTLGFLALDHTTLGGNYGLADQNTALDWLGKHVEDFGGDKDRITVFGQSAGAASVRALLASPQAKGKFSRAIMQSNPAGVQYASTFSRYLTIQEATNRTEAILQETGCNQTDASTQLDCLRALDPTTLVGRRGSQYPVVDGTYLTSDKLELGRFAAPSDVAVITGVMRDDGGPFSAFSGGNASQALVEQGFEAAEILESNRFPIPQGPNATLSTFNLTARVATDAMFRCLGQSTAVVGSENGVFPMLYAYEFDRAYQISEWSPNPPTCDAPVTDAHPHGDTSKPYFKCHSGELYYVFGTLIRQGRHPRDQDDVPFSQYIVDTWSSFARTKDPNLNAAFLHARGFANSSATMEGSSPWRPVDGKKSSRLRVLDINVRNEGFREVEQCAVLDFPLDYYAQ</sequence>
<dbReference type="PRINTS" id="PR00878">
    <property type="entry name" value="CHOLNESTRASE"/>
</dbReference>
<proteinExistence type="inferred from homology"/>
<dbReference type="PANTHER" id="PTHR43142">
    <property type="entry name" value="CARBOXYLIC ESTER HYDROLASE"/>
    <property type="match status" value="1"/>
</dbReference>
<dbReference type="PROSITE" id="PS00122">
    <property type="entry name" value="CARBOXYLESTERASE_B_1"/>
    <property type="match status" value="1"/>
</dbReference>
<dbReference type="InterPro" id="IPR029058">
    <property type="entry name" value="AB_hydrolase_fold"/>
</dbReference>
<accession>A0A2T2NVJ9</accession>
<dbReference type="Pfam" id="PF00135">
    <property type="entry name" value="COesterase"/>
    <property type="match status" value="1"/>
</dbReference>
<dbReference type="OrthoDB" id="408631at2759"/>
<dbReference type="STRING" id="1448308.A0A2T2NVJ9"/>
<evidence type="ECO:0000256" key="1">
    <source>
        <dbReference type="ARBA" id="ARBA00005964"/>
    </source>
</evidence>